<feature type="compositionally biased region" description="Low complexity" evidence="1">
    <location>
        <begin position="220"/>
        <end position="231"/>
    </location>
</feature>
<feature type="compositionally biased region" description="Polar residues" evidence="1">
    <location>
        <begin position="737"/>
        <end position="748"/>
    </location>
</feature>
<feature type="region of interest" description="Disordered" evidence="1">
    <location>
        <begin position="220"/>
        <end position="256"/>
    </location>
</feature>
<sequence length="1140" mass="123640">MDRLFCCPPSANRIFGALNFPSADNTSIANDWIGLPLHFDVATERIELDGFQIYAVEKWRVHRSLPTLPWAHLFHRIVDRNRAVTCLTVYTGDPAHRIIVTALRPAASLSPAEAHAEWDKAIQHLRLSGLYVLTVYQTPHGVVLATSLAHFRSDYTIVPIPNGDFLLYRDKLYTNINLLRMGCSGRSALTLEEPSDTTKDRFIATYHLPESIINGTSASAISTSASPAGTPNPSPSKHRTRLSISPPSPRAEDTPPALLSHRRHHTAMAITLPSPFLDVAPGAVSPSLISSPGGRPMVKSKSRGVDRGLFGGSVLELVRLVQIGLAIFGLFSIELEAFDGLLCDKTVEGLNTWTTEIGVKCVNVEVGWFLLYIRLAIDFWQLTEQIADPAVICALLSLVLATRNKLAVLAGSSNAYLVPKDPFLRPHAFLVALSLHPQVPSHHHFNLNSTPSTPSFPFLTHSHSLPTTPAASTLALSTNARAVIPLSRASLEHVNMSYSDKVRVGERRRSKGARALLRLDGESSDSASGSEGDKDHAGEGSGQLLTGIGSLVGLNVGGGAAAASGVLEPSVDLEAFVRTVVGKGRGSKDRANLKGIPILGGKGRERALTGATELADGTSGVDRERKEKGAGILNGVAGTVRGLWSGFVWEVAALRDKELQVAIRRRELGDRANAGALSDGDDEELRIKADRDGGRSTEDETGGALNDKWGNRVQKKFESWTRLSRLERKKPSHPHHPNQSVELSSGRNSLEEHSSPSFVRKRPRIPLQEFSPSPDVGEDDILSSGQASPVLGAEDPRTPTQIENYPSAASSAANLVTSEEFGRKLSAFNTKRPPGIRAAQARIASWSDPISAQALDESDSDGSAASRPKKRKYTASGLARAFVLDNDDDEHVLHDEPEDTEAAGYLSDAPARPSRRSIPALSRPVPVAASGSPFSWVFQLLTTSLIETNARLERDLVHHGPALNQLARETQVISEIDAQVVVSKDISQAQNSLTYETQQFIVPELWHAASQPRHTTFALRDKVFGTGSRRLPPGKRGAHGRFNRLQWTLDGQGRLVDHLGRTESEAEEESLEEMGPLRPPSPQEEEPEPVKHRAIRPMWLLRFFTARGGPVASESPPEGKSTAVELDNPSLTVPTSRTSH</sequence>
<dbReference type="PANTHER" id="PTHR31011">
    <property type="entry name" value="PROTEIN STB2-RELATED"/>
    <property type="match status" value="1"/>
</dbReference>
<gene>
    <name evidence="3" type="ORF">MYCIT1_LOCUS23493</name>
</gene>
<feature type="region of interest" description="Disordered" evidence="1">
    <location>
        <begin position="725"/>
        <end position="804"/>
    </location>
</feature>
<proteinExistence type="predicted"/>
<feature type="compositionally biased region" description="Basic and acidic residues" evidence="1">
    <location>
        <begin position="685"/>
        <end position="698"/>
    </location>
</feature>
<feature type="region of interest" description="Disordered" evidence="1">
    <location>
        <begin position="891"/>
        <end position="917"/>
    </location>
</feature>
<organism evidence="3 4">
    <name type="scientific">Mycena citricolor</name>
    <dbReference type="NCBI Taxonomy" id="2018698"/>
    <lineage>
        <taxon>Eukaryota</taxon>
        <taxon>Fungi</taxon>
        <taxon>Dikarya</taxon>
        <taxon>Basidiomycota</taxon>
        <taxon>Agaricomycotina</taxon>
        <taxon>Agaricomycetes</taxon>
        <taxon>Agaricomycetidae</taxon>
        <taxon>Agaricales</taxon>
        <taxon>Marasmiineae</taxon>
        <taxon>Mycenaceae</taxon>
        <taxon>Mycena</taxon>
    </lineage>
</organism>
<dbReference type="GO" id="GO:0070822">
    <property type="term" value="C:Sin3-type complex"/>
    <property type="evidence" value="ECO:0007669"/>
    <property type="project" value="TreeGrafter"/>
</dbReference>
<feature type="compositionally biased region" description="Basic residues" evidence="1">
    <location>
        <begin position="727"/>
        <end position="736"/>
    </location>
</feature>
<evidence type="ECO:0000313" key="4">
    <source>
        <dbReference type="Proteomes" id="UP001295794"/>
    </source>
</evidence>
<feature type="region of interest" description="Disordered" evidence="1">
    <location>
        <begin position="514"/>
        <end position="542"/>
    </location>
</feature>
<dbReference type="EMBL" id="CAVNYO010000405">
    <property type="protein sequence ID" value="CAK5275610.1"/>
    <property type="molecule type" value="Genomic_DNA"/>
</dbReference>
<reference evidence="3" key="1">
    <citation type="submission" date="2023-11" db="EMBL/GenBank/DDBJ databases">
        <authorList>
            <person name="De Vega J J."/>
            <person name="De Vega J J."/>
        </authorList>
    </citation>
    <scope>NUCLEOTIDE SEQUENCE</scope>
</reference>
<keyword evidence="4" id="KW-1185">Reference proteome</keyword>
<name>A0AAD2HI16_9AGAR</name>
<feature type="domain" description="STB6-like N-terminal" evidence="2">
    <location>
        <begin position="77"/>
        <end position="181"/>
    </location>
</feature>
<evidence type="ECO:0000313" key="3">
    <source>
        <dbReference type="EMBL" id="CAK5275610.1"/>
    </source>
</evidence>
<comment type="caution">
    <text evidence="3">The sequence shown here is derived from an EMBL/GenBank/DDBJ whole genome shotgun (WGS) entry which is preliminary data.</text>
</comment>
<evidence type="ECO:0000259" key="2">
    <source>
        <dbReference type="Pfam" id="PF25995"/>
    </source>
</evidence>
<dbReference type="Proteomes" id="UP001295794">
    <property type="component" value="Unassembled WGS sequence"/>
</dbReference>
<feature type="region of interest" description="Disordered" evidence="1">
    <location>
        <begin position="673"/>
        <end position="710"/>
    </location>
</feature>
<evidence type="ECO:0000256" key="1">
    <source>
        <dbReference type="SAM" id="MobiDB-lite"/>
    </source>
</evidence>
<accession>A0AAD2HI16</accession>
<dbReference type="InterPro" id="IPR038919">
    <property type="entry name" value="STB2/STB2"/>
</dbReference>
<dbReference type="InterPro" id="IPR059025">
    <property type="entry name" value="STB6_N"/>
</dbReference>
<protein>
    <recommendedName>
        <fullName evidence="2">STB6-like N-terminal domain-containing protein</fullName>
    </recommendedName>
</protein>
<feature type="compositionally biased region" description="Polar residues" evidence="1">
    <location>
        <begin position="1129"/>
        <end position="1140"/>
    </location>
</feature>
<feature type="region of interest" description="Disordered" evidence="1">
    <location>
        <begin position="1108"/>
        <end position="1140"/>
    </location>
</feature>
<dbReference type="Pfam" id="PF25995">
    <property type="entry name" value="STB6_N"/>
    <property type="match status" value="1"/>
</dbReference>
<dbReference type="PANTHER" id="PTHR31011:SF2">
    <property type="entry name" value="PROTEIN STB2-RELATED"/>
    <property type="match status" value="1"/>
</dbReference>
<dbReference type="AlphaFoldDB" id="A0AAD2HI16"/>
<feature type="compositionally biased region" description="Acidic residues" evidence="1">
    <location>
        <begin position="891"/>
        <end position="901"/>
    </location>
</feature>
<feature type="region of interest" description="Disordered" evidence="1">
    <location>
        <begin position="1062"/>
        <end position="1092"/>
    </location>
</feature>